<feature type="transmembrane region" description="Helical" evidence="10">
    <location>
        <begin position="109"/>
        <end position="134"/>
    </location>
</feature>
<accession>A0A7J0F8J2</accession>
<evidence type="ECO:0000313" key="11">
    <source>
        <dbReference type="EMBL" id="GFY94716.1"/>
    </source>
</evidence>
<dbReference type="GO" id="GO:0010008">
    <property type="term" value="C:endosome membrane"/>
    <property type="evidence" value="ECO:0007669"/>
    <property type="project" value="UniProtKB-SubCell"/>
</dbReference>
<keyword evidence="8" id="KW-0333">Golgi apparatus</keyword>
<dbReference type="InterPro" id="IPR004240">
    <property type="entry name" value="EMP70"/>
</dbReference>
<dbReference type="OrthoDB" id="1666796at2759"/>
<dbReference type="Proteomes" id="UP000585474">
    <property type="component" value="Unassembled WGS sequence"/>
</dbReference>
<evidence type="ECO:0000256" key="10">
    <source>
        <dbReference type="RuleBase" id="RU363079"/>
    </source>
</evidence>
<dbReference type="PANTHER" id="PTHR10766:SF41">
    <property type="entry name" value="TRANSMEMBRANE 9 SUPERFAMILY MEMBER 3"/>
    <property type="match status" value="1"/>
</dbReference>
<comment type="similarity">
    <text evidence="3 10">Belongs to the nonaspanin (TM9SF) (TC 9.A.2) family.</text>
</comment>
<evidence type="ECO:0000313" key="12">
    <source>
        <dbReference type="Proteomes" id="UP000585474"/>
    </source>
</evidence>
<organism evidence="11 12">
    <name type="scientific">Actinidia rufa</name>
    <dbReference type="NCBI Taxonomy" id="165716"/>
    <lineage>
        <taxon>Eukaryota</taxon>
        <taxon>Viridiplantae</taxon>
        <taxon>Streptophyta</taxon>
        <taxon>Embryophyta</taxon>
        <taxon>Tracheophyta</taxon>
        <taxon>Spermatophyta</taxon>
        <taxon>Magnoliopsida</taxon>
        <taxon>eudicotyledons</taxon>
        <taxon>Gunneridae</taxon>
        <taxon>Pentapetalae</taxon>
        <taxon>asterids</taxon>
        <taxon>Ericales</taxon>
        <taxon>Actinidiaceae</taxon>
        <taxon>Actinidia</taxon>
    </lineage>
</organism>
<keyword evidence="12" id="KW-1185">Reference proteome</keyword>
<dbReference type="GO" id="GO:0000139">
    <property type="term" value="C:Golgi membrane"/>
    <property type="evidence" value="ECO:0007669"/>
    <property type="project" value="UniProtKB-SubCell"/>
</dbReference>
<dbReference type="GO" id="GO:0072657">
    <property type="term" value="P:protein localization to membrane"/>
    <property type="evidence" value="ECO:0007669"/>
    <property type="project" value="TreeGrafter"/>
</dbReference>
<name>A0A7J0F8J2_9ERIC</name>
<protein>
    <recommendedName>
        <fullName evidence="10">Transmembrane 9 superfamily member</fullName>
    </recommendedName>
</protein>
<feature type="transmembrane region" description="Helical" evidence="10">
    <location>
        <begin position="192"/>
        <end position="219"/>
    </location>
</feature>
<evidence type="ECO:0000256" key="8">
    <source>
        <dbReference type="ARBA" id="ARBA00023034"/>
    </source>
</evidence>
<feature type="transmembrane region" description="Helical" evidence="10">
    <location>
        <begin position="140"/>
        <end position="162"/>
    </location>
</feature>
<dbReference type="PANTHER" id="PTHR10766">
    <property type="entry name" value="TRANSMEMBRANE 9 SUPERFAMILY PROTEIN"/>
    <property type="match status" value="1"/>
</dbReference>
<evidence type="ECO:0000256" key="1">
    <source>
        <dbReference type="ARBA" id="ARBA00004337"/>
    </source>
</evidence>
<evidence type="ECO:0000256" key="6">
    <source>
        <dbReference type="ARBA" id="ARBA00022753"/>
    </source>
</evidence>
<proteinExistence type="inferred from homology"/>
<reference evidence="11 12" key="1">
    <citation type="submission" date="2019-07" db="EMBL/GenBank/DDBJ databases">
        <title>De Novo Assembly of kiwifruit Actinidia rufa.</title>
        <authorList>
            <person name="Sugita-Konishi S."/>
            <person name="Sato K."/>
            <person name="Mori E."/>
            <person name="Abe Y."/>
            <person name="Kisaki G."/>
            <person name="Hamano K."/>
            <person name="Suezawa K."/>
            <person name="Otani M."/>
            <person name="Fukuda T."/>
            <person name="Manabe T."/>
            <person name="Gomi K."/>
            <person name="Tabuchi M."/>
            <person name="Akimitsu K."/>
            <person name="Kataoka I."/>
        </authorList>
    </citation>
    <scope>NUCLEOTIDE SEQUENCE [LARGE SCALE GENOMIC DNA]</scope>
    <source>
        <strain evidence="12">cv. Fuchu</strain>
    </source>
</reference>
<gene>
    <name evidence="11" type="ORF">Acr_10g0001010</name>
</gene>
<keyword evidence="4 10" id="KW-0812">Transmembrane</keyword>
<keyword evidence="6" id="KW-0967">Endosome</keyword>
<evidence type="ECO:0000256" key="7">
    <source>
        <dbReference type="ARBA" id="ARBA00022989"/>
    </source>
</evidence>
<comment type="caution">
    <text evidence="11">The sequence shown here is derived from an EMBL/GenBank/DDBJ whole genome shotgun (WGS) entry which is preliminary data.</text>
</comment>
<comment type="subcellular location">
    <subcellularLocation>
        <location evidence="1">Endosome membrane</location>
        <topology evidence="1">Multi-pass membrane protein</topology>
    </subcellularLocation>
    <subcellularLocation>
        <location evidence="2">Golgi apparatus membrane</location>
        <topology evidence="2">Multi-pass membrane protein</topology>
    </subcellularLocation>
</comment>
<dbReference type="AlphaFoldDB" id="A0A7J0F8J2"/>
<keyword evidence="9 10" id="KW-0472">Membrane</keyword>
<dbReference type="EMBL" id="BJWL01000010">
    <property type="protein sequence ID" value="GFY94716.1"/>
    <property type="molecule type" value="Genomic_DNA"/>
</dbReference>
<evidence type="ECO:0000256" key="9">
    <source>
        <dbReference type="ARBA" id="ARBA00023136"/>
    </source>
</evidence>
<evidence type="ECO:0000256" key="5">
    <source>
        <dbReference type="ARBA" id="ARBA00022729"/>
    </source>
</evidence>
<comment type="caution">
    <text evidence="10">Lacks conserved residue(s) required for the propagation of feature annotation.</text>
</comment>
<sequence length="297" mass="32877">MILMRTLRNDYAKYAREDDDLETLERDVSDESGWKLVHGDVFRPPRNLVLHSAVVGTGAQLALLVLLVILFAIVGMLYIGLPFQVTLSIWLSNLIMLHHSIGKNWIKSMILTASLFPFLCFGIGFVLNTIAIFYGSLAAIPFGTMVVVLVIWAFISFPLALLGTVVGRNWSGAPNNPCRVKTIPRPIPEKKWYLTPSVVSMMGGLLPFGSIFIEMYFVFTSFWNYKAANSGAMVSTSLFPRQPGLTSLQLLPHMGQALFGAKADLGVRIMAQAKYKVKLITPDGMTKIDCPDAVYIL</sequence>
<evidence type="ECO:0000256" key="4">
    <source>
        <dbReference type="ARBA" id="ARBA00022692"/>
    </source>
</evidence>
<evidence type="ECO:0000256" key="2">
    <source>
        <dbReference type="ARBA" id="ARBA00004653"/>
    </source>
</evidence>
<evidence type="ECO:0000256" key="3">
    <source>
        <dbReference type="ARBA" id="ARBA00005227"/>
    </source>
</evidence>
<keyword evidence="5" id="KW-0732">Signal</keyword>
<keyword evidence="7 10" id="KW-1133">Transmembrane helix</keyword>
<dbReference type="Pfam" id="PF02990">
    <property type="entry name" value="EMP70"/>
    <property type="match status" value="1"/>
</dbReference>